<dbReference type="Proteomes" id="UP001153620">
    <property type="component" value="Chromosome 4"/>
</dbReference>
<evidence type="ECO:0000313" key="2">
    <source>
        <dbReference type="EMBL" id="CAG9810855.1"/>
    </source>
</evidence>
<feature type="signal peptide" evidence="1">
    <location>
        <begin position="1"/>
        <end position="18"/>
    </location>
</feature>
<gene>
    <name evidence="2" type="ORF">CHIRRI_LOCUS13667</name>
</gene>
<sequence>MKTFVLIFTLSLICGSMSDDTGPFGKAFEDLTKSIKLVSHSISYDKYINKIVLDCTEKSLNLTQNDDTIISERQAMILAIAAYVECLQTNENEPLGIGGMINSDKDELSGFHSETIQDIEPTYPGFFWRLEGGIGGRLDDREKFGGLSKIKIIS</sequence>
<reference evidence="2" key="1">
    <citation type="submission" date="2022-01" db="EMBL/GenBank/DDBJ databases">
        <authorList>
            <person name="King R."/>
        </authorList>
    </citation>
    <scope>NUCLEOTIDE SEQUENCE</scope>
</reference>
<name>A0A9N9S5K9_9DIPT</name>
<keyword evidence="3" id="KW-1185">Reference proteome</keyword>
<evidence type="ECO:0000256" key="1">
    <source>
        <dbReference type="SAM" id="SignalP"/>
    </source>
</evidence>
<reference evidence="2" key="2">
    <citation type="submission" date="2022-10" db="EMBL/GenBank/DDBJ databases">
        <authorList>
            <consortium name="ENA_rothamsted_submissions"/>
            <consortium name="culmorum"/>
            <person name="King R."/>
        </authorList>
    </citation>
    <scope>NUCLEOTIDE SEQUENCE</scope>
</reference>
<evidence type="ECO:0000313" key="3">
    <source>
        <dbReference type="Proteomes" id="UP001153620"/>
    </source>
</evidence>
<keyword evidence="1" id="KW-0732">Signal</keyword>
<organism evidence="2 3">
    <name type="scientific">Chironomus riparius</name>
    <dbReference type="NCBI Taxonomy" id="315576"/>
    <lineage>
        <taxon>Eukaryota</taxon>
        <taxon>Metazoa</taxon>
        <taxon>Ecdysozoa</taxon>
        <taxon>Arthropoda</taxon>
        <taxon>Hexapoda</taxon>
        <taxon>Insecta</taxon>
        <taxon>Pterygota</taxon>
        <taxon>Neoptera</taxon>
        <taxon>Endopterygota</taxon>
        <taxon>Diptera</taxon>
        <taxon>Nematocera</taxon>
        <taxon>Chironomoidea</taxon>
        <taxon>Chironomidae</taxon>
        <taxon>Chironominae</taxon>
        <taxon>Chironomus</taxon>
    </lineage>
</organism>
<accession>A0A9N9S5K9</accession>
<dbReference type="AlphaFoldDB" id="A0A9N9S5K9"/>
<proteinExistence type="predicted"/>
<feature type="chain" id="PRO_5040256086" evidence="1">
    <location>
        <begin position="19"/>
        <end position="154"/>
    </location>
</feature>
<protein>
    <submittedName>
        <fullName evidence="2">Uncharacterized protein</fullName>
    </submittedName>
</protein>
<dbReference type="EMBL" id="OU895880">
    <property type="protein sequence ID" value="CAG9810855.1"/>
    <property type="molecule type" value="Genomic_DNA"/>
</dbReference>